<comment type="caution">
    <text evidence="2">The sequence shown here is derived from an EMBL/GenBank/DDBJ whole genome shotgun (WGS) entry which is preliminary data.</text>
</comment>
<dbReference type="EMBL" id="CAUYUJ010014606">
    <property type="protein sequence ID" value="CAK0843756.1"/>
    <property type="molecule type" value="Genomic_DNA"/>
</dbReference>
<accession>A0ABN9TE09</accession>
<organism evidence="2 3">
    <name type="scientific">Prorocentrum cordatum</name>
    <dbReference type="NCBI Taxonomy" id="2364126"/>
    <lineage>
        <taxon>Eukaryota</taxon>
        <taxon>Sar</taxon>
        <taxon>Alveolata</taxon>
        <taxon>Dinophyceae</taxon>
        <taxon>Prorocentrales</taxon>
        <taxon>Prorocentraceae</taxon>
        <taxon>Prorocentrum</taxon>
    </lineage>
</organism>
<dbReference type="Proteomes" id="UP001189429">
    <property type="component" value="Unassembled WGS sequence"/>
</dbReference>
<evidence type="ECO:0000313" key="3">
    <source>
        <dbReference type="Proteomes" id="UP001189429"/>
    </source>
</evidence>
<gene>
    <name evidence="2" type="ORF">PCOR1329_LOCUS38004</name>
</gene>
<proteinExistence type="predicted"/>
<evidence type="ECO:0000313" key="2">
    <source>
        <dbReference type="EMBL" id="CAK0843756.1"/>
    </source>
</evidence>
<evidence type="ECO:0000256" key="1">
    <source>
        <dbReference type="SAM" id="MobiDB-lite"/>
    </source>
</evidence>
<sequence>MALAAARRLRRRERRRPREDLGSRPARARHRGHCRTASSAEEARRSASGCTPAGLQLSGPAGGSRVQGWSRLLAPPPGTSRSTAPARAELPPVGCKRRAVRAECHIKEKRWSN</sequence>
<name>A0ABN9TE09_9DINO</name>
<keyword evidence="3" id="KW-1185">Reference proteome</keyword>
<protein>
    <submittedName>
        <fullName evidence="2">Uncharacterized protein</fullName>
    </submittedName>
</protein>
<reference evidence="2" key="1">
    <citation type="submission" date="2023-10" db="EMBL/GenBank/DDBJ databases">
        <authorList>
            <person name="Chen Y."/>
            <person name="Shah S."/>
            <person name="Dougan E. K."/>
            <person name="Thang M."/>
            <person name="Chan C."/>
        </authorList>
    </citation>
    <scope>NUCLEOTIDE SEQUENCE [LARGE SCALE GENOMIC DNA]</scope>
</reference>
<feature type="region of interest" description="Disordered" evidence="1">
    <location>
        <begin position="1"/>
        <end position="91"/>
    </location>
</feature>